<keyword evidence="4" id="KW-1185">Reference proteome</keyword>
<comment type="caution">
    <text evidence="3">The sequence shown here is derived from an EMBL/GenBank/DDBJ whole genome shotgun (WGS) entry which is preliminary data.</text>
</comment>
<keyword evidence="2" id="KW-0472">Membrane</keyword>
<name>A0AAE4MGK7_9EURY</name>
<keyword evidence="2" id="KW-0812">Transmembrane</keyword>
<keyword evidence="2" id="KW-1133">Transmembrane helix</keyword>
<evidence type="ECO:0000313" key="4">
    <source>
        <dbReference type="Proteomes" id="UP001271789"/>
    </source>
</evidence>
<dbReference type="RefSeq" id="WP_338098597.1">
    <property type="nucleotide sequence ID" value="NZ_JAWDKD010000002.1"/>
</dbReference>
<dbReference type="AlphaFoldDB" id="A0AAE4MGK7"/>
<evidence type="ECO:0000256" key="1">
    <source>
        <dbReference type="SAM" id="MobiDB-lite"/>
    </source>
</evidence>
<sequence>MDNKNLIIGGWVLFLVGIVGSFIWPVLFSAAILGMICWLVAARSEKAKPKEERLNGKGFLDLKLIYKIMFVAAVALFLIWAVRAMTEVNPIDAYNSAGGDFIQNAAYAFGMMAATNITYSLYMFMFIFLDLIFAGYIRKLSIETELSQTEQRRKKPVPDQTKMNRSIYGSQLKENQKKK</sequence>
<dbReference type="Proteomes" id="UP001271789">
    <property type="component" value="Unassembled WGS sequence"/>
</dbReference>
<dbReference type="EMBL" id="JAWDKD010000002">
    <property type="protein sequence ID" value="MDV0446217.1"/>
    <property type="molecule type" value="Genomic_DNA"/>
</dbReference>
<accession>A0AAE4MGK7</accession>
<feature type="transmembrane region" description="Helical" evidence="2">
    <location>
        <begin position="12"/>
        <end position="43"/>
    </location>
</feature>
<reference evidence="3" key="1">
    <citation type="submission" date="2023-06" db="EMBL/GenBank/DDBJ databases">
        <title>Genome sequence of Methanosarcinaceae archaeon Ag5.</title>
        <authorList>
            <person name="Protasov E."/>
            <person name="Platt K."/>
            <person name="Poehlein A."/>
            <person name="Daniel R."/>
            <person name="Brune A."/>
        </authorList>
    </citation>
    <scope>NUCLEOTIDE SEQUENCE</scope>
    <source>
        <strain evidence="3">Ag5</strain>
    </source>
</reference>
<evidence type="ECO:0000313" key="3">
    <source>
        <dbReference type="EMBL" id="MDV0446217.1"/>
    </source>
</evidence>
<feature type="compositionally biased region" description="Polar residues" evidence="1">
    <location>
        <begin position="161"/>
        <end position="173"/>
    </location>
</feature>
<protein>
    <submittedName>
        <fullName evidence="3">Uncharacterized protein</fullName>
    </submittedName>
</protein>
<feature type="transmembrane region" description="Helical" evidence="2">
    <location>
        <begin position="64"/>
        <end position="82"/>
    </location>
</feature>
<proteinExistence type="predicted"/>
<organism evidence="3 4">
    <name type="scientific">Methanolapillus africanus</name>
    <dbReference type="NCBI Taxonomy" id="3028297"/>
    <lineage>
        <taxon>Archaea</taxon>
        <taxon>Methanobacteriati</taxon>
        <taxon>Methanobacteriota</taxon>
        <taxon>Stenosarchaea group</taxon>
        <taxon>Methanomicrobia</taxon>
        <taxon>Methanosarcinales</taxon>
        <taxon>Methanosarcinaceae</taxon>
        <taxon>Methanolapillus</taxon>
    </lineage>
</organism>
<evidence type="ECO:0000256" key="2">
    <source>
        <dbReference type="SAM" id="Phobius"/>
    </source>
</evidence>
<feature type="region of interest" description="Disordered" evidence="1">
    <location>
        <begin position="148"/>
        <end position="179"/>
    </location>
</feature>
<gene>
    <name evidence="3" type="ORF">MsAg5_00440</name>
</gene>